<dbReference type="Pfam" id="PF25876">
    <property type="entry name" value="HH_MFP_RND"/>
    <property type="match status" value="1"/>
</dbReference>
<evidence type="ECO:0000259" key="5">
    <source>
        <dbReference type="Pfam" id="PF25967"/>
    </source>
</evidence>
<gene>
    <name evidence="6" type="ORF">TMPK1_19250</name>
</gene>
<keyword evidence="2" id="KW-0175">Coiled coil</keyword>
<sequence>MSIRHFAPLLLVAAALGGCDEAAPPAAKPRPVRATTITGQASGETISLTGQIRAQVQTSLAFRIDGRVIERAVHVGDVVKAGQVIARVDSQLQQNALRQAQAALLAAQGQALQARNAFGRQQTLLHDGYTSRANFDQAQQALQTTEAQVAAARAQLHTAEEQRSFTELVADAPGTVTAVGAEPGEVVAPGRMVAEIARDGGLDAVFSIPAQLIRTVSSDIVVDIALTDDARITVKGRVRELAPQADAATRTFAVKVALIDPPPSMRLGATVKGRIVTAAPAGIEIPATALTQADGRAAVWVVDPNVQNVSLRSVDVLRYDERSVVVAQGLQPGETVVTAGTQVLRPGQSVRVLEGGQ</sequence>
<comment type="similarity">
    <text evidence="1">Belongs to the membrane fusion protein (MFP) (TC 8.A.1) family.</text>
</comment>
<name>A0A8S8X7K8_9PROT</name>
<dbReference type="EMBL" id="BOPV01000001">
    <property type="protein sequence ID" value="GIL39688.1"/>
    <property type="molecule type" value="Genomic_DNA"/>
</dbReference>
<dbReference type="PANTHER" id="PTHR30469:SF38">
    <property type="entry name" value="HLYD FAMILY SECRETION PROTEIN"/>
    <property type="match status" value="1"/>
</dbReference>
<dbReference type="PANTHER" id="PTHR30469">
    <property type="entry name" value="MULTIDRUG RESISTANCE PROTEIN MDTA"/>
    <property type="match status" value="1"/>
</dbReference>
<dbReference type="NCBIfam" id="TIGR01730">
    <property type="entry name" value="RND_mfp"/>
    <property type="match status" value="1"/>
</dbReference>
<evidence type="ECO:0000259" key="3">
    <source>
        <dbReference type="Pfam" id="PF25876"/>
    </source>
</evidence>
<comment type="caution">
    <text evidence="6">The sequence shown here is derived from an EMBL/GenBank/DDBJ whole genome shotgun (WGS) entry which is preliminary data.</text>
</comment>
<dbReference type="PROSITE" id="PS51257">
    <property type="entry name" value="PROKAR_LIPOPROTEIN"/>
    <property type="match status" value="1"/>
</dbReference>
<organism evidence="6 7">
    <name type="scientific">Roseiterribacter gracilis</name>
    <dbReference type="NCBI Taxonomy" id="2812848"/>
    <lineage>
        <taxon>Bacteria</taxon>
        <taxon>Pseudomonadati</taxon>
        <taxon>Pseudomonadota</taxon>
        <taxon>Alphaproteobacteria</taxon>
        <taxon>Rhodospirillales</taxon>
        <taxon>Roseiterribacteraceae</taxon>
        <taxon>Roseiterribacter</taxon>
    </lineage>
</organism>
<feature type="domain" description="Multidrug resistance protein MdtA-like alpha-helical hairpin" evidence="3">
    <location>
        <begin position="97"/>
        <end position="162"/>
    </location>
</feature>
<dbReference type="GO" id="GO:0015562">
    <property type="term" value="F:efflux transmembrane transporter activity"/>
    <property type="evidence" value="ECO:0007669"/>
    <property type="project" value="TreeGrafter"/>
</dbReference>
<proteinExistence type="inferred from homology"/>
<dbReference type="Gene3D" id="2.40.50.100">
    <property type="match status" value="1"/>
</dbReference>
<protein>
    <submittedName>
        <fullName evidence="6">RND transporter</fullName>
    </submittedName>
</protein>
<dbReference type="SUPFAM" id="SSF111369">
    <property type="entry name" value="HlyD-like secretion proteins"/>
    <property type="match status" value="1"/>
</dbReference>
<dbReference type="Pfam" id="PF25954">
    <property type="entry name" value="Beta-barrel_RND_2"/>
    <property type="match status" value="1"/>
</dbReference>
<dbReference type="Proteomes" id="UP000681075">
    <property type="component" value="Unassembled WGS sequence"/>
</dbReference>
<dbReference type="Pfam" id="PF25967">
    <property type="entry name" value="RND-MFP_C"/>
    <property type="match status" value="1"/>
</dbReference>
<feature type="coiled-coil region" evidence="2">
    <location>
        <begin position="135"/>
        <end position="162"/>
    </location>
</feature>
<reference evidence="6" key="1">
    <citation type="submission" date="2021-02" db="EMBL/GenBank/DDBJ databases">
        <title>Genome sequence of Rhodospirillales sp. strain TMPK1 isolated from soil.</title>
        <authorList>
            <person name="Nakai R."/>
            <person name="Kusada H."/>
            <person name="Tamaki H."/>
        </authorList>
    </citation>
    <scope>NUCLEOTIDE SEQUENCE</scope>
    <source>
        <strain evidence="6">TMPK1</strain>
    </source>
</reference>
<dbReference type="AlphaFoldDB" id="A0A8S8X7K8"/>
<dbReference type="RefSeq" id="WP_420242793.1">
    <property type="nucleotide sequence ID" value="NZ_BOPV01000001.1"/>
</dbReference>
<accession>A0A8S8X7K8</accession>
<dbReference type="Gene3D" id="2.40.420.20">
    <property type="match status" value="1"/>
</dbReference>
<dbReference type="InterPro" id="IPR058624">
    <property type="entry name" value="MdtA-like_HH"/>
</dbReference>
<dbReference type="InterPro" id="IPR058627">
    <property type="entry name" value="MdtA-like_C"/>
</dbReference>
<keyword evidence="7" id="KW-1185">Reference proteome</keyword>
<evidence type="ECO:0000313" key="7">
    <source>
        <dbReference type="Proteomes" id="UP000681075"/>
    </source>
</evidence>
<evidence type="ECO:0000313" key="6">
    <source>
        <dbReference type="EMBL" id="GIL39688.1"/>
    </source>
</evidence>
<evidence type="ECO:0000259" key="4">
    <source>
        <dbReference type="Pfam" id="PF25954"/>
    </source>
</evidence>
<feature type="domain" description="Multidrug resistance protein MdtA-like C-terminal permuted SH3" evidence="5">
    <location>
        <begin position="285"/>
        <end position="342"/>
    </location>
</feature>
<dbReference type="GO" id="GO:1990281">
    <property type="term" value="C:efflux pump complex"/>
    <property type="evidence" value="ECO:0007669"/>
    <property type="project" value="TreeGrafter"/>
</dbReference>
<dbReference type="Gene3D" id="2.40.30.170">
    <property type="match status" value="1"/>
</dbReference>
<feature type="domain" description="CusB-like beta-barrel" evidence="4">
    <location>
        <begin position="207"/>
        <end position="276"/>
    </location>
</feature>
<dbReference type="InterPro" id="IPR006143">
    <property type="entry name" value="RND_pump_MFP"/>
</dbReference>
<dbReference type="InterPro" id="IPR058792">
    <property type="entry name" value="Beta-barrel_RND_2"/>
</dbReference>
<evidence type="ECO:0000256" key="1">
    <source>
        <dbReference type="ARBA" id="ARBA00009477"/>
    </source>
</evidence>
<evidence type="ECO:0000256" key="2">
    <source>
        <dbReference type="SAM" id="Coils"/>
    </source>
</evidence>
<dbReference type="Gene3D" id="1.10.287.470">
    <property type="entry name" value="Helix hairpin bin"/>
    <property type="match status" value="1"/>
</dbReference>